<sequence length="47" mass="5372">MGDKGMNGLIRFLKDKTSDKILPENIINVFKPMCSTPLEKNMILFET</sequence>
<dbReference type="EMBL" id="CP004120">
    <property type="protein sequence ID" value="AGT44903.1"/>
    <property type="molecule type" value="Genomic_DNA"/>
</dbReference>
<gene>
    <name evidence="1" type="ORF">TPE_2429</name>
</gene>
<evidence type="ECO:0000313" key="1">
    <source>
        <dbReference type="EMBL" id="AGT44903.1"/>
    </source>
</evidence>
<evidence type="ECO:0000313" key="2">
    <source>
        <dbReference type="Proteomes" id="UP000015620"/>
    </source>
</evidence>
<dbReference type="AlphaFoldDB" id="S6A1U0"/>
<protein>
    <submittedName>
        <fullName evidence="1">Uncharacterized protein</fullName>
    </submittedName>
</protein>
<dbReference type="Proteomes" id="UP000015620">
    <property type="component" value="Chromosome"/>
</dbReference>
<proteinExistence type="predicted"/>
<dbReference type="HOGENOM" id="CLU_3174450_0_0_12"/>
<dbReference type="KEGG" id="tped:TPE_2429"/>
<organism evidence="1 2">
    <name type="scientific">Treponema pedis str. T A4</name>
    <dbReference type="NCBI Taxonomy" id="1291379"/>
    <lineage>
        <taxon>Bacteria</taxon>
        <taxon>Pseudomonadati</taxon>
        <taxon>Spirochaetota</taxon>
        <taxon>Spirochaetia</taxon>
        <taxon>Spirochaetales</taxon>
        <taxon>Treponemataceae</taxon>
        <taxon>Treponema</taxon>
    </lineage>
</organism>
<reference evidence="1 2" key="1">
    <citation type="journal article" date="2013" name="PLoS ONE">
        <title>Genome-Wide Relatedness of Treponema pedis, from Gingiva and Necrotic Skin Lesions of Pigs, with the Human Oral Pathogen Treponema denticola.</title>
        <authorList>
            <person name="Svartstrom O."/>
            <person name="Mushtaq M."/>
            <person name="Pringle M."/>
            <person name="Segerman B."/>
        </authorList>
    </citation>
    <scope>NUCLEOTIDE SEQUENCE [LARGE SCALE GENOMIC DNA]</scope>
    <source>
        <strain evidence="1">T A4</strain>
    </source>
</reference>
<keyword evidence="2" id="KW-1185">Reference proteome</keyword>
<accession>S6A1U0</accession>
<dbReference type="PATRIC" id="fig|1291379.3.peg.2401"/>
<name>S6A1U0_9SPIR</name>
<dbReference type="STRING" id="1291379.TPE_2429"/>